<name>A0A7S1IMR3_9EUGL</name>
<evidence type="ECO:0000313" key="2">
    <source>
        <dbReference type="EMBL" id="CAD9017536.1"/>
    </source>
</evidence>
<protein>
    <submittedName>
        <fullName evidence="2">Uncharacterized protein</fullName>
    </submittedName>
</protein>
<accession>A0A7S1IMR3</accession>
<sequence length="106" mass="11280">MVALDPAVPLRRSALQQPLFGQSPQWAEQMGHSGPFGGHMDKSTGPAHGLRAYDMTAEGLRPVYAQRDSRVLGTTQCLRGTTQVTRGAAQGTGVTAQGTRGYYAGY</sequence>
<reference evidence="2" key="1">
    <citation type="submission" date="2021-01" db="EMBL/GenBank/DDBJ databases">
        <authorList>
            <person name="Corre E."/>
            <person name="Pelletier E."/>
            <person name="Niang G."/>
            <person name="Scheremetjew M."/>
            <person name="Finn R."/>
            <person name="Kale V."/>
            <person name="Holt S."/>
            <person name="Cochrane G."/>
            <person name="Meng A."/>
            <person name="Brown T."/>
            <person name="Cohen L."/>
        </authorList>
    </citation>
    <scope>NUCLEOTIDE SEQUENCE</scope>
    <source>
        <strain evidence="2">NIES-381</strain>
    </source>
</reference>
<dbReference type="EMBL" id="HBGA01076662">
    <property type="protein sequence ID" value="CAD9017536.1"/>
    <property type="molecule type" value="Transcribed_RNA"/>
</dbReference>
<proteinExistence type="predicted"/>
<dbReference type="AlphaFoldDB" id="A0A7S1IMR3"/>
<organism evidence="2">
    <name type="scientific">Eutreptiella gymnastica</name>
    <dbReference type="NCBI Taxonomy" id="73025"/>
    <lineage>
        <taxon>Eukaryota</taxon>
        <taxon>Discoba</taxon>
        <taxon>Euglenozoa</taxon>
        <taxon>Euglenida</taxon>
        <taxon>Spirocuta</taxon>
        <taxon>Euglenophyceae</taxon>
        <taxon>Eutreptiales</taxon>
        <taxon>Eutreptiaceae</taxon>
        <taxon>Eutreptiella</taxon>
    </lineage>
</organism>
<evidence type="ECO:0000256" key="1">
    <source>
        <dbReference type="SAM" id="MobiDB-lite"/>
    </source>
</evidence>
<feature type="region of interest" description="Disordered" evidence="1">
    <location>
        <begin position="25"/>
        <end position="49"/>
    </location>
</feature>
<gene>
    <name evidence="2" type="ORF">EGYM00392_LOCUS28646</name>
</gene>